<dbReference type="VEuPathDB" id="TriTrypDB:TcG_01306"/>
<dbReference type="VEuPathDB" id="TriTrypDB:TcCL_NonESM04106"/>
<keyword evidence="3 8" id="KW-0812">Transmembrane</keyword>
<dbReference type="PANTHER" id="PTHR22883">
    <property type="entry name" value="ZINC FINGER DHHC DOMAIN CONTAINING PROTEIN"/>
    <property type="match status" value="1"/>
</dbReference>
<sequence length="256" mass="29629">MDESTTRELADRTLLFGRFNVARDYHMGVFIICIIPVGTFVCLRVLAFSPVVLELYSYSTMLVLTCFIILLCVLSEWTVVSLFLCDPGFTDAAEDEGAYRCPLCRIYVKEYDHHCGILGVCIGERNMGFFLSFLTFVSFLMWLFVWFAGVSLMSWLRKAVAHRSLYEGLLLLLKEWWFSSKIKPVTFVLFILLCYGALFTTMLGVFYWCMLCRGMLSLERRRKPSLRMNSRAVFCHMWRPSLSRTALLHRNAGNEV</sequence>
<evidence type="ECO:0000313" key="11">
    <source>
        <dbReference type="Proteomes" id="UP000246121"/>
    </source>
</evidence>
<dbReference type="InterPro" id="IPR001594">
    <property type="entry name" value="Palmitoyltrfase_DHHC"/>
</dbReference>
<dbReference type="VEuPathDB" id="TriTrypDB:ECC02_002654"/>
<comment type="domain">
    <text evidence="8">The DHHC domain is required for palmitoyltransferase activity.</text>
</comment>
<evidence type="ECO:0000256" key="6">
    <source>
        <dbReference type="ARBA" id="ARBA00023315"/>
    </source>
</evidence>
<feature type="transmembrane region" description="Helical" evidence="8">
    <location>
        <begin position="129"/>
        <end position="156"/>
    </location>
</feature>
<reference evidence="10 11" key="1">
    <citation type="journal article" date="2018" name="Microb. Genom.">
        <title>Expanding an expanded genome: long-read sequencing of Trypanosoma cruzi.</title>
        <authorList>
            <person name="Berna L."/>
            <person name="Rodriguez M."/>
            <person name="Chiribao M.L."/>
            <person name="Parodi-Talice A."/>
            <person name="Pita S."/>
            <person name="Rijo G."/>
            <person name="Alvarez-Valin F."/>
            <person name="Robello C."/>
        </authorList>
    </citation>
    <scope>NUCLEOTIDE SEQUENCE [LARGE SCALE GENOMIC DNA]</scope>
    <source>
        <strain evidence="10 11">Dm28c</strain>
    </source>
</reference>
<dbReference type="VEuPathDB" id="TriTrypDB:TcBrA4_0125820"/>
<feature type="transmembrane region" description="Helical" evidence="8">
    <location>
        <begin position="55"/>
        <end position="74"/>
    </location>
</feature>
<evidence type="ECO:0000313" key="10">
    <source>
        <dbReference type="EMBL" id="PWV00049.1"/>
    </source>
</evidence>
<gene>
    <name evidence="10" type="ORF">C4B63_7g418</name>
</gene>
<keyword evidence="5 8" id="KW-0472">Membrane</keyword>
<dbReference type="Proteomes" id="UP000246121">
    <property type="component" value="Unassembled WGS sequence"/>
</dbReference>
<dbReference type="VEuPathDB" id="TriTrypDB:TcCLB.510687.130"/>
<feature type="transmembrane region" description="Helical" evidence="8">
    <location>
        <begin position="28"/>
        <end position="49"/>
    </location>
</feature>
<accession>A0A2V2VXT2</accession>
<comment type="similarity">
    <text evidence="7">Belongs to the DHHC palmitoyltransferase family. PFA5 subfamily.</text>
</comment>
<feature type="domain" description="Palmitoyltransferase DHHC" evidence="9">
    <location>
        <begin position="98"/>
        <end position="221"/>
    </location>
</feature>
<evidence type="ECO:0000256" key="1">
    <source>
        <dbReference type="ARBA" id="ARBA00004141"/>
    </source>
</evidence>
<dbReference type="VEuPathDB" id="TriTrypDB:TcCL_NonESM04105"/>
<dbReference type="GO" id="GO:0016020">
    <property type="term" value="C:membrane"/>
    <property type="evidence" value="ECO:0007669"/>
    <property type="project" value="UniProtKB-SubCell"/>
</dbReference>
<evidence type="ECO:0000256" key="2">
    <source>
        <dbReference type="ARBA" id="ARBA00022679"/>
    </source>
</evidence>
<evidence type="ECO:0000256" key="3">
    <source>
        <dbReference type="ARBA" id="ARBA00022692"/>
    </source>
</evidence>
<evidence type="ECO:0000256" key="8">
    <source>
        <dbReference type="RuleBase" id="RU079119"/>
    </source>
</evidence>
<dbReference type="VEuPathDB" id="TriTrypDB:BCY84_20492"/>
<dbReference type="EC" id="2.3.1.225" evidence="8"/>
<name>A0A2V2VXT2_TRYCR</name>
<comment type="caution">
    <text evidence="10">The sequence shown here is derived from an EMBL/GenBank/DDBJ whole genome shotgun (WGS) entry which is preliminary data.</text>
</comment>
<keyword evidence="4 8" id="KW-1133">Transmembrane helix</keyword>
<dbReference type="VEuPathDB" id="TriTrypDB:Tc_MARK_2449"/>
<organism evidence="10 11">
    <name type="scientific">Trypanosoma cruzi</name>
    <dbReference type="NCBI Taxonomy" id="5693"/>
    <lineage>
        <taxon>Eukaryota</taxon>
        <taxon>Discoba</taxon>
        <taxon>Euglenozoa</taxon>
        <taxon>Kinetoplastea</taxon>
        <taxon>Metakinetoplastina</taxon>
        <taxon>Trypanosomatida</taxon>
        <taxon>Trypanosomatidae</taxon>
        <taxon>Trypanosoma</taxon>
        <taxon>Schizotrypanum</taxon>
    </lineage>
</organism>
<comment type="subcellular location">
    <subcellularLocation>
        <location evidence="1">Membrane</location>
        <topology evidence="1">Multi-pass membrane protein</topology>
    </subcellularLocation>
</comment>
<dbReference type="GO" id="GO:0005783">
    <property type="term" value="C:endoplasmic reticulum"/>
    <property type="evidence" value="ECO:0007669"/>
    <property type="project" value="TreeGrafter"/>
</dbReference>
<proteinExistence type="inferred from homology"/>
<comment type="catalytic activity">
    <reaction evidence="8">
        <text>L-cysteinyl-[protein] + hexadecanoyl-CoA = S-hexadecanoyl-L-cysteinyl-[protein] + CoA</text>
        <dbReference type="Rhea" id="RHEA:36683"/>
        <dbReference type="Rhea" id="RHEA-COMP:10131"/>
        <dbReference type="Rhea" id="RHEA-COMP:11032"/>
        <dbReference type="ChEBI" id="CHEBI:29950"/>
        <dbReference type="ChEBI" id="CHEBI:57287"/>
        <dbReference type="ChEBI" id="CHEBI:57379"/>
        <dbReference type="ChEBI" id="CHEBI:74151"/>
        <dbReference type="EC" id="2.3.1.225"/>
    </reaction>
</comment>
<dbReference type="EMBL" id="PRFA01000007">
    <property type="protein sequence ID" value="PWV00049.1"/>
    <property type="molecule type" value="Genomic_DNA"/>
</dbReference>
<dbReference type="PROSITE" id="PS50216">
    <property type="entry name" value="DHHC"/>
    <property type="match status" value="1"/>
</dbReference>
<evidence type="ECO:0000256" key="7">
    <source>
        <dbReference type="ARBA" id="ARBA00038298"/>
    </source>
</evidence>
<protein>
    <recommendedName>
        <fullName evidence="8">Palmitoyltransferase</fullName>
        <ecNumber evidence="8">2.3.1.225</ecNumber>
    </recommendedName>
</protein>
<dbReference type="VEuPathDB" id="TriTrypDB:C4B63_7g418"/>
<dbReference type="AlphaFoldDB" id="A0A2V2VXT2"/>
<dbReference type="GO" id="GO:0019706">
    <property type="term" value="F:protein-cysteine S-palmitoyltransferase activity"/>
    <property type="evidence" value="ECO:0007669"/>
    <property type="project" value="UniProtKB-EC"/>
</dbReference>
<dbReference type="VEuPathDB" id="TriTrypDB:C3747_29g258"/>
<evidence type="ECO:0000256" key="5">
    <source>
        <dbReference type="ARBA" id="ARBA00023136"/>
    </source>
</evidence>
<dbReference type="GO" id="GO:0005794">
    <property type="term" value="C:Golgi apparatus"/>
    <property type="evidence" value="ECO:0007669"/>
    <property type="project" value="TreeGrafter"/>
</dbReference>
<dbReference type="GO" id="GO:0006612">
    <property type="term" value="P:protein targeting to membrane"/>
    <property type="evidence" value="ECO:0007669"/>
    <property type="project" value="TreeGrafter"/>
</dbReference>
<keyword evidence="2 8" id="KW-0808">Transferase</keyword>
<evidence type="ECO:0000259" key="9">
    <source>
        <dbReference type="Pfam" id="PF01529"/>
    </source>
</evidence>
<dbReference type="Pfam" id="PF01529">
    <property type="entry name" value="DHHC"/>
    <property type="match status" value="1"/>
</dbReference>
<dbReference type="PANTHER" id="PTHR22883:SF23">
    <property type="entry name" value="PALMITOYLTRANSFERASE ZDHHC6"/>
    <property type="match status" value="1"/>
</dbReference>
<dbReference type="InterPro" id="IPR039859">
    <property type="entry name" value="PFA4/ZDH16/20/ERF2-like"/>
</dbReference>
<keyword evidence="6 8" id="KW-0012">Acyltransferase</keyword>
<feature type="transmembrane region" description="Helical" evidence="8">
    <location>
        <begin position="187"/>
        <end position="212"/>
    </location>
</feature>
<dbReference type="VEuPathDB" id="TriTrypDB:TCSYLVIO_003689"/>
<dbReference type="VEuPathDB" id="TriTrypDB:TCDM_02437"/>
<evidence type="ECO:0000256" key="4">
    <source>
        <dbReference type="ARBA" id="ARBA00022989"/>
    </source>
</evidence>